<organism evidence="4 5">
    <name type="scientific">Portunus trituberculatus</name>
    <name type="common">Swimming crab</name>
    <name type="synonym">Neptunus trituberculatus</name>
    <dbReference type="NCBI Taxonomy" id="210409"/>
    <lineage>
        <taxon>Eukaryota</taxon>
        <taxon>Metazoa</taxon>
        <taxon>Ecdysozoa</taxon>
        <taxon>Arthropoda</taxon>
        <taxon>Crustacea</taxon>
        <taxon>Multicrustacea</taxon>
        <taxon>Malacostraca</taxon>
        <taxon>Eumalacostraca</taxon>
        <taxon>Eucarida</taxon>
        <taxon>Decapoda</taxon>
        <taxon>Pleocyemata</taxon>
        <taxon>Brachyura</taxon>
        <taxon>Eubrachyura</taxon>
        <taxon>Portunoidea</taxon>
        <taxon>Portunidae</taxon>
        <taxon>Portuninae</taxon>
        <taxon>Portunus</taxon>
    </lineage>
</organism>
<evidence type="ECO:0000313" key="5">
    <source>
        <dbReference type="Proteomes" id="UP000324222"/>
    </source>
</evidence>
<evidence type="ECO:0000313" key="4">
    <source>
        <dbReference type="EMBL" id="MPD05619.1"/>
    </source>
</evidence>
<proteinExistence type="predicted"/>
<dbReference type="InterPro" id="IPR000184">
    <property type="entry name" value="Bac_surfAg_D15"/>
</dbReference>
<dbReference type="EMBL" id="VSRR010146889">
    <property type="protein sequence ID" value="MPD05619.1"/>
    <property type="molecule type" value="Genomic_DNA"/>
</dbReference>
<dbReference type="Pfam" id="PF01103">
    <property type="entry name" value="Omp85"/>
    <property type="match status" value="1"/>
</dbReference>
<reference evidence="4 5" key="1">
    <citation type="submission" date="2019-05" db="EMBL/GenBank/DDBJ databases">
        <title>Another draft genome of Portunus trituberculatus and its Hox gene families provides insights of decapod evolution.</title>
        <authorList>
            <person name="Jeong J.-H."/>
            <person name="Song I."/>
            <person name="Kim S."/>
            <person name="Choi T."/>
            <person name="Kim D."/>
            <person name="Ryu S."/>
            <person name="Kim W."/>
        </authorList>
    </citation>
    <scope>NUCLEOTIDE SEQUENCE [LARGE SCALE GENOMIC DNA]</scope>
    <source>
        <tissue evidence="4">Muscle</tissue>
    </source>
</reference>
<comment type="subcellular location">
    <subcellularLocation>
        <location evidence="1">Membrane</location>
    </subcellularLocation>
</comment>
<keyword evidence="2" id="KW-0472">Membrane</keyword>
<dbReference type="GO" id="GO:0019867">
    <property type="term" value="C:outer membrane"/>
    <property type="evidence" value="ECO:0007669"/>
    <property type="project" value="InterPro"/>
</dbReference>
<accession>A0A5B7KKA9</accession>
<gene>
    <name evidence="4" type="primary">SAMM50</name>
    <name evidence="4" type="ORF">E2C01_101371</name>
</gene>
<feature type="domain" description="Bacterial surface antigen (D15)" evidence="3">
    <location>
        <begin position="21"/>
        <end position="77"/>
    </location>
</feature>
<keyword evidence="5" id="KW-1185">Reference proteome</keyword>
<dbReference type="AlphaFoldDB" id="A0A5B7KKA9"/>
<comment type="caution">
    <text evidence="4">The sequence shown here is derived from an EMBL/GenBank/DDBJ whole genome shotgun (WGS) entry which is preliminary data.</text>
</comment>
<protein>
    <submittedName>
        <fullName evidence="4">Sorting and assembly machinery component 50</fullName>
    </submittedName>
</protein>
<evidence type="ECO:0000256" key="1">
    <source>
        <dbReference type="ARBA" id="ARBA00004370"/>
    </source>
</evidence>
<dbReference type="Proteomes" id="UP000324222">
    <property type="component" value="Unassembled WGS sequence"/>
</dbReference>
<dbReference type="OrthoDB" id="1724197at2759"/>
<name>A0A5B7KKA9_PORTR</name>
<evidence type="ECO:0000256" key="2">
    <source>
        <dbReference type="ARBA" id="ARBA00023136"/>
    </source>
</evidence>
<sequence>MFITTTTTNKPIPSSTADDYKQNIRTLLREVRLSYGAGLAMSLGGFARVELNYCVPLLVQRGDRPSQGLQFGVAASFL</sequence>
<evidence type="ECO:0000259" key="3">
    <source>
        <dbReference type="Pfam" id="PF01103"/>
    </source>
</evidence>